<protein>
    <submittedName>
        <fullName evidence="1">Uncharacterized protein</fullName>
    </submittedName>
</protein>
<dbReference type="EMBL" id="KV417515">
    <property type="protein sequence ID" value="KZP26258.1"/>
    <property type="molecule type" value="Genomic_DNA"/>
</dbReference>
<gene>
    <name evidence="1" type="ORF">FIBSPDRAFT_949433</name>
</gene>
<evidence type="ECO:0000313" key="2">
    <source>
        <dbReference type="Proteomes" id="UP000076532"/>
    </source>
</evidence>
<sequence>MSFLPTLKDALSGAGYLICFYAKHHRKLNWKVAQYAAGAYLAQTFVENRIDQLGYGDQYDALTIGDLNPFAIAAHFDILGWIFTTTVTASLPSIYIADKIKAALDGPHHDGANYLQPARVHETYEENAKWLKLMNLYPPDPLLLPTITPHFALQTTVHSTALMVVPQPYEDHDVCYPGEVALWDADAASAEANGIAGTGNGTVTEVVVHGAATVVFGSRANAATRALEFEHLLSTYARSIFALISANTTAIVMEPAITSGHVAHRFRMSENNRQGLVRMKEDAIGK</sequence>
<reference evidence="1 2" key="1">
    <citation type="journal article" date="2016" name="Mol. Biol. Evol.">
        <title>Comparative Genomics of Early-Diverging Mushroom-Forming Fungi Provides Insights into the Origins of Lignocellulose Decay Capabilities.</title>
        <authorList>
            <person name="Nagy L.G."/>
            <person name="Riley R."/>
            <person name="Tritt A."/>
            <person name="Adam C."/>
            <person name="Daum C."/>
            <person name="Floudas D."/>
            <person name="Sun H."/>
            <person name="Yadav J.S."/>
            <person name="Pangilinan J."/>
            <person name="Larsson K.H."/>
            <person name="Matsuura K."/>
            <person name="Barry K."/>
            <person name="Labutti K."/>
            <person name="Kuo R."/>
            <person name="Ohm R.A."/>
            <person name="Bhattacharya S.S."/>
            <person name="Shirouzu T."/>
            <person name="Yoshinaga Y."/>
            <person name="Martin F.M."/>
            <person name="Grigoriev I.V."/>
            <person name="Hibbett D.S."/>
        </authorList>
    </citation>
    <scope>NUCLEOTIDE SEQUENCE [LARGE SCALE GENOMIC DNA]</scope>
    <source>
        <strain evidence="1 2">CBS 109695</strain>
    </source>
</reference>
<name>A0A166PMY7_9AGAM</name>
<organism evidence="1 2">
    <name type="scientific">Athelia psychrophila</name>
    <dbReference type="NCBI Taxonomy" id="1759441"/>
    <lineage>
        <taxon>Eukaryota</taxon>
        <taxon>Fungi</taxon>
        <taxon>Dikarya</taxon>
        <taxon>Basidiomycota</taxon>
        <taxon>Agaricomycotina</taxon>
        <taxon>Agaricomycetes</taxon>
        <taxon>Agaricomycetidae</taxon>
        <taxon>Atheliales</taxon>
        <taxon>Atheliaceae</taxon>
        <taxon>Athelia</taxon>
    </lineage>
</organism>
<proteinExistence type="predicted"/>
<evidence type="ECO:0000313" key="1">
    <source>
        <dbReference type="EMBL" id="KZP26258.1"/>
    </source>
</evidence>
<keyword evidence="2" id="KW-1185">Reference proteome</keyword>
<dbReference type="Proteomes" id="UP000076532">
    <property type="component" value="Unassembled WGS sequence"/>
</dbReference>
<dbReference type="AlphaFoldDB" id="A0A166PMY7"/>
<accession>A0A166PMY7</accession>